<dbReference type="Proteomes" id="UP000800235">
    <property type="component" value="Unassembled WGS sequence"/>
</dbReference>
<protein>
    <submittedName>
        <fullName evidence="2">Uncharacterized protein</fullName>
    </submittedName>
</protein>
<feature type="region of interest" description="Disordered" evidence="1">
    <location>
        <begin position="433"/>
        <end position="459"/>
    </location>
</feature>
<feature type="compositionally biased region" description="Basic and acidic residues" evidence="1">
    <location>
        <begin position="437"/>
        <end position="447"/>
    </location>
</feature>
<reference evidence="2" key="1">
    <citation type="journal article" date="2020" name="Stud. Mycol.">
        <title>101 Dothideomycetes genomes: a test case for predicting lifestyles and emergence of pathogens.</title>
        <authorList>
            <person name="Haridas S."/>
            <person name="Albert R."/>
            <person name="Binder M."/>
            <person name="Bloem J."/>
            <person name="Labutti K."/>
            <person name="Salamov A."/>
            <person name="Andreopoulos B."/>
            <person name="Baker S."/>
            <person name="Barry K."/>
            <person name="Bills G."/>
            <person name="Bluhm B."/>
            <person name="Cannon C."/>
            <person name="Castanera R."/>
            <person name="Culley D."/>
            <person name="Daum C."/>
            <person name="Ezra D."/>
            <person name="Gonzalez J."/>
            <person name="Henrissat B."/>
            <person name="Kuo A."/>
            <person name="Liang C."/>
            <person name="Lipzen A."/>
            <person name="Lutzoni F."/>
            <person name="Magnuson J."/>
            <person name="Mondo S."/>
            <person name="Nolan M."/>
            <person name="Ohm R."/>
            <person name="Pangilinan J."/>
            <person name="Park H.-J."/>
            <person name="Ramirez L."/>
            <person name="Alfaro M."/>
            <person name="Sun H."/>
            <person name="Tritt A."/>
            <person name="Yoshinaga Y."/>
            <person name="Zwiers L.-H."/>
            <person name="Turgeon B."/>
            <person name="Goodwin S."/>
            <person name="Spatafora J."/>
            <person name="Crous P."/>
            <person name="Grigoriev I."/>
        </authorList>
    </citation>
    <scope>NUCLEOTIDE SEQUENCE</scope>
    <source>
        <strain evidence="2">CBS 130266</strain>
    </source>
</reference>
<evidence type="ECO:0000256" key="1">
    <source>
        <dbReference type="SAM" id="MobiDB-lite"/>
    </source>
</evidence>
<comment type="caution">
    <text evidence="2">The sequence shown here is derived from an EMBL/GenBank/DDBJ whole genome shotgun (WGS) entry which is preliminary data.</text>
</comment>
<feature type="compositionally biased region" description="Polar residues" evidence="1">
    <location>
        <begin position="146"/>
        <end position="160"/>
    </location>
</feature>
<dbReference type="OrthoDB" id="5369448at2759"/>
<dbReference type="EMBL" id="MU007035">
    <property type="protein sequence ID" value="KAF2430944.1"/>
    <property type="molecule type" value="Genomic_DNA"/>
</dbReference>
<feature type="compositionally biased region" description="Basic and acidic residues" evidence="1">
    <location>
        <begin position="132"/>
        <end position="145"/>
    </location>
</feature>
<proteinExistence type="predicted"/>
<gene>
    <name evidence="2" type="ORF">EJ08DRAFT_204270</name>
</gene>
<feature type="compositionally biased region" description="Polar residues" evidence="1">
    <location>
        <begin position="15"/>
        <end position="30"/>
    </location>
</feature>
<keyword evidence="3" id="KW-1185">Reference proteome</keyword>
<evidence type="ECO:0000313" key="2">
    <source>
        <dbReference type="EMBL" id="KAF2430944.1"/>
    </source>
</evidence>
<evidence type="ECO:0000313" key="3">
    <source>
        <dbReference type="Proteomes" id="UP000800235"/>
    </source>
</evidence>
<feature type="region of interest" description="Disordered" evidence="1">
    <location>
        <begin position="99"/>
        <end position="169"/>
    </location>
</feature>
<organism evidence="2 3">
    <name type="scientific">Tothia fuscella</name>
    <dbReference type="NCBI Taxonomy" id="1048955"/>
    <lineage>
        <taxon>Eukaryota</taxon>
        <taxon>Fungi</taxon>
        <taxon>Dikarya</taxon>
        <taxon>Ascomycota</taxon>
        <taxon>Pezizomycotina</taxon>
        <taxon>Dothideomycetes</taxon>
        <taxon>Pleosporomycetidae</taxon>
        <taxon>Venturiales</taxon>
        <taxon>Cylindrosympodiaceae</taxon>
        <taxon>Tothia</taxon>
    </lineage>
</organism>
<feature type="region of interest" description="Disordered" evidence="1">
    <location>
        <begin position="1"/>
        <end position="40"/>
    </location>
</feature>
<name>A0A9P4NRT0_9PEZI</name>
<feature type="region of interest" description="Disordered" evidence="1">
    <location>
        <begin position="262"/>
        <end position="288"/>
    </location>
</feature>
<dbReference type="AlphaFoldDB" id="A0A9P4NRT0"/>
<feature type="region of interest" description="Disordered" evidence="1">
    <location>
        <begin position="71"/>
        <end position="90"/>
    </location>
</feature>
<accession>A0A9P4NRT0</accession>
<sequence>MAAKKTRPSPFKIYSDSSMSFHDQRSSSPSPYDADGSMLSDENDFIIPSIEAGYERRNSVAYTAISSIPPSLRASDISPFTPRKGPRAAFQSPDSIRALQMASPPPFSRLNSGTSNRKYRPEAQSSTRSGSSRRDGDGRIYRRSDNLNPCSTTGSEIGTSTREHQDSPKVRGPLVLLHVTMLPCPSLAYSTQNIAEHGPASFLENWRLLQEKLSDTVLARGILIPHPGEEYDLLEERLLESLDLIPPRILDCGHFYGADDDVDDDSGTDSGVSDMSRNSGSSRAICETSQDADDENVCNDCSRQILRPGMGIGLGDRRFNVKIFAANGLMRAGAWAAAWREMERVDVEIEPWLSEDMKRELDSRREQDEQEEQTVADEADRLRFEVGEMERARMEAEAAKAKSDAKAMEWELEVKKLNATLISISQATTPTAVPETSKVECTPKDNSNKPPNHAARTKAMPQLGKEIPLTTVLWNYIYLLAQDRRNLALAFLSILVVFLALSSGTGPTPAPLESVTSFPNNTRSATLMPPFFNTISSVIGTDIMSASSADSPPLSLPTATSAESSLHQKDVTLPLELALHEDVAQSLIAEPATTASASAGGIVEE</sequence>